<dbReference type="Pfam" id="PF00027">
    <property type="entry name" value="cNMP_binding"/>
    <property type="match status" value="1"/>
</dbReference>
<dbReference type="InterPro" id="IPR014710">
    <property type="entry name" value="RmlC-like_jellyroll"/>
</dbReference>
<dbReference type="GO" id="GO:0016301">
    <property type="term" value="F:kinase activity"/>
    <property type="evidence" value="ECO:0007669"/>
    <property type="project" value="UniProtKB-KW"/>
</dbReference>
<evidence type="ECO:0000259" key="5">
    <source>
        <dbReference type="PROSITE" id="PS51063"/>
    </source>
</evidence>
<name>A0A1T5CMJ4_9BACT</name>
<evidence type="ECO:0000259" key="4">
    <source>
        <dbReference type="PROSITE" id="PS50042"/>
    </source>
</evidence>
<accession>A0A1T5CMJ4</accession>
<organism evidence="6 7">
    <name type="scientific">Parabacteroides chartae</name>
    <dbReference type="NCBI Taxonomy" id="1037355"/>
    <lineage>
        <taxon>Bacteria</taxon>
        <taxon>Pseudomonadati</taxon>
        <taxon>Bacteroidota</taxon>
        <taxon>Bacteroidia</taxon>
        <taxon>Bacteroidales</taxon>
        <taxon>Tannerellaceae</taxon>
        <taxon>Parabacteroides</taxon>
    </lineage>
</organism>
<dbReference type="PROSITE" id="PS51063">
    <property type="entry name" value="HTH_CRP_2"/>
    <property type="match status" value="1"/>
</dbReference>
<gene>
    <name evidence="6" type="ORF">SAMN05660349_01969</name>
</gene>
<dbReference type="CDD" id="cd00038">
    <property type="entry name" value="CAP_ED"/>
    <property type="match status" value="1"/>
</dbReference>
<keyword evidence="3" id="KW-0804">Transcription</keyword>
<keyword evidence="2" id="KW-0238">DNA-binding</keyword>
<dbReference type="InterPro" id="IPR036390">
    <property type="entry name" value="WH_DNA-bd_sf"/>
</dbReference>
<evidence type="ECO:0000256" key="3">
    <source>
        <dbReference type="ARBA" id="ARBA00023163"/>
    </source>
</evidence>
<dbReference type="Proteomes" id="UP000190852">
    <property type="component" value="Unassembled WGS sequence"/>
</dbReference>
<dbReference type="AlphaFoldDB" id="A0A1T5CMJ4"/>
<dbReference type="InterPro" id="IPR000595">
    <property type="entry name" value="cNMP-bd_dom"/>
</dbReference>
<dbReference type="PANTHER" id="PTHR24567">
    <property type="entry name" value="CRP FAMILY TRANSCRIPTIONAL REGULATORY PROTEIN"/>
    <property type="match status" value="1"/>
</dbReference>
<dbReference type="RefSeq" id="WP_079683479.1">
    <property type="nucleotide sequence ID" value="NZ_FUYQ01000013.1"/>
</dbReference>
<keyword evidence="1" id="KW-0805">Transcription regulation</keyword>
<dbReference type="InterPro" id="IPR050397">
    <property type="entry name" value="Env_Response_Regulators"/>
</dbReference>
<dbReference type="InterPro" id="IPR012318">
    <property type="entry name" value="HTH_CRP"/>
</dbReference>
<dbReference type="SUPFAM" id="SSF46785">
    <property type="entry name" value="Winged helix' DNA-binding domain"/>
    <property type="match status" value="1"/>
</dbReference>
<dbReference type="Pfam" id="PF13545">
    <property type="entry name" value="HTH_Crp_2"/>
    <property type="match status" value="1"/>
</dbReference>
<protein>
    <submittedName>
        <fullName evidence="6">cAMP-binding domain of CRP or a regulatory subunit of cAMP-dependent protein kinases</fullName>
    </submittedName>
</protein>
<keyword evidence="7" id="KW-1185">Reference proteome</keyword>
<keyword evidence="6" id="KW-0808">Transferase</keyword>
<proteinExistence type="predicted"/>
<evidence type="ECO:0000313" key="6">
    <source>
        <dbReference type="EMBL" id="SKB60566.1"/>
    </source>
</evidence>
<dbReference type="InterPro" id="IPR018490">
    <property type="entry name" value="cNMP-bd_dom_sf"/>
</dbReference>
<dbReference type="GO" id="GO:0003677">
    <property type="term" value="F:DNA binding"/>
    <property type="evidence" value="ECO:0007669"/>
    <property type="project" value="UniProtKB-KW"/>
</dbReference>
<sequence length="222" mass="25465">MDINELFTIPLFDSIPPEKREVFLSGLDYTVSFLEKGELVARSGDLCKHLYLLMKGKVKTEMVDGSGAVLRIETIYAHRPLAPAFLFAENNRFPVTVTVLEDAEIVLISRDSVLTALLQYESFLKKFLLLNAECMKCLTDKLHLLACKTIRSRLIFYLLDQAKNGTSSFVMKETQQELADYFGVTRPALAKVLYELMEEGLIRQEKRQIFITDKQTLRREIM</sequence>
<dbReference type="Gene3D" id="2.60.120.10">
    <property type="entry name" value="Jelly Rolls"/>
    <property type="match status" value="1"/>
</dbReference>
<dbReference type="SUPFAM" id="SSF51206">
    <property type="entry name" value="cAMP-binding domain-like"/>
    <property type="match status" value="1"/>
</dbReference>
<keyword evidence="6" id="KW-0418">Kinase</keyword>
<reference evidence="7" key="1">
    <citation type="submission" date="2017-02" db="EMBL/GenBank/DDBJ databases">
        <authorList>
            <person name="Varghese N."/>
            <person name="Submissions S."/>
        </authorList>
    </citation>
    <scope>NUCLEOTIDE SEQUENCE [LARGE SCALE GENOMIC DNA]</scope>
    <source>
        <strain evidence="7">DSM 24967</strain>
    </source>
</reference>
<evidence type="ECO:0000256" key="1">
    <source>
        <dbReference type="ARBA" id="ARBA00023015"/>
    </source>
</evidence>
<dbReference type="GO" id="GO:0005829">
    <property type="term" value="C:cytosol"/>
    <property type="evidence" value="ECO:0007669"/>
    <property type="project" value="TreeGrafter"/>
</dbReference>
<dbReference type="SMART" id="SM00419">
    <property type="entry name" value="HTH_CRP"/>
    <property type="match status" value="1"/>
</dbReference>
<dbReference type="GO" id="GO:0003700">
    <property type="term" value="F:DNA-binding transcription factor activity"/>
    <property type="evidence" value="ECO:0007669"/>
    <property type="project" value="TreeGrafter"/>
</dbReference>
<feature type="domain" description="Cyclic nucleotide-binding" evidence="4">
    <location>
        <begin position="11"/>
        <end position="117"/>
    </location>
</feature>
<dbReference type="PROSITE" id="PS50042">
    <property type="entry name" value="CNMP_BINDING_3"/>
    <property type="match status" value="1"/>
</dbReference>
<dbReference type="PANTHER" id="PTHR24567:SF58">
    <property type="entry name" value="CYCLIC AMP-BINDING REGULATORY PROTEIN"/>
    <property type="match status" value="1"/>
</dbReference>
<evidence type="ECO:0000256" key="2">
    <source>
        <dbReference type="ARBA" id="ARBA00023125"/>
    </source>
</evidence>
<evidence type="ECO:0000313" key="7">
    <source>
        <dbReference type="Proteomes" id="UP000190852"/>
    </source>
</evidence>
<feature type="domain" description="HTH crp-type" evidence="5">
    <location>
        <begin position="148"/>
        <end position="215"/>
    </location>
</feature>
<dbReference type="EMBL" id="FUYQ01000013">
    <property type="protein sequence ID" value="SKB60566.1"/>
    <property type="molecule type" value="Genomic_DNA"/>
</dbReference>